<dbReference type="AlphaFoldDB" id="A0A7Z0J4R6"/>
<keyword evidence="3" id="KW-1185">Reference proteome</keyword>
<proteinExistence type="predicted"/>
<dbReference type="EMBL" id="JACCFQ010000002">
    <property type="protein sequence ID" value="NYJ18154.1"/>
    <property type="molecule type" value="Genomic_DNA"/>
</dbReference>
<reference evidence="2 3" key="1">
    <citation type="submission" date="2020-07" db="EMBL/GenBank/DDBJ databases">
        <title>Sequencing the genomes of 1000 actinobacteria strains.</title>
        <authorList>
            <person name="Klenk H.-P."/>
        </authorList>
    </citation>
    <scope>NUCLEOTIDE SEQUENCE [LARGE SCALE GENOMIC DNA]</scope>
    <source>
        <strain evidence="2 3">DSM 15664</strain>
    </source>
</reference>
<dbReference type="PROSITE" id="PS51257">
    <property type="entry name" value="PROKAR_LIPOPROTEIN"/>
    <property type="match status" value="1"/>
</dbReference>
<comment type="caution">
    <text evidence="2">The sequence shown here is derived from an EMBL/GenBank/DDBJ whole genome shotgun (WGS) entry which is preliminary data.</text>
</comment>
<dbReference type="Proteomes" id="UP000560069">
    <property type="component" value="Unassembled WGS sequence"/>
</dbReference>
<protein>
    <submittedName>
        <fullName evidence="2">Uncharacterized protein</fullName>
    </submittedName>
</protein>
<sequence>MSRDGRIRRSAVGMTMAIGFVVAGCTTTSETTTSTEEFRDIASIETNVDVDTEAELDAFLRSGAPKTIYMDESGEFSKVEEGNQRPDFRSSEGGPCQVHDLCLPGR</sequence>
<evidence type="ECO:0000256" key="1">
    <source>
        <dbReference type="SAM" id="MobiDB-lite"/>
    </source>
</evidence>
<feature type="region of interest" description="Disordered" evidence="1">
    <location>
        <begin position="75"/>
        <end position="96"/>
    </location>
</feature>
<name>A0A7Z0J4R6_9MICC</name>
<organism evidence="2 3">
    <name type="scientific">Nesterenkonia sandarakina</name>
    <dbReference type="NCBI Taxonomy" id="272918"/>
    <lineage>
        <taxon>Bacteria</taxon>
        <taxon>Bacillati</taxon>
        <taxon>Actinomycetota</taxon>
        <taxon>Actinomycetes</taxon>
        <taxon>Micrococcales</taxon>
        <taxon>Micrococcaceae</taxon>
        <taxon>Nesterenkonia</taxon>
    </lineage>
</organism>
<feature type="compositionally biased region" description="Basic and acidic residues" evidence="1">
    <location>
        <begin position="75"/>
        <end position="90"/>
    </location>
</feature>
<accession>A0A7Z0J4R6</accession>
<evidence type="ECO:0000313" key="3">
    <source>
        <dbReference type="Proteomes" id="UP000560069"/>
    </source>
</evidence>
<evidence type="ECO:0000313" key="2">
    <source>
        <dbReference type="EMBL" id="NYJ18154.1"/>
    </source>
</evidence>
<gene>
    <name evidence="2" type="ORF">HNR11_002744</name>
</gene>